<dbReference type="HOGENOM" id="CLU_2444688_0_0_1"/>
<proteinExistence type="predicted"/>
<name>A0A0E0LVA7_ORYPU</name>
<dbReference type="Proteomes" id="UP000026962">
    <property type="component" value="Chromosome 8"/>
</dbReference>
<reference evidence="1" key="1">
    <citation type="submission" date="2015-04" db="UniProtKB">
        <authorList>
            <consortium name="EnsemblPlants"/>
        </authorList>
    </citation>
    <scope>IDENTIFICATION</scope>
</reference>
<dbReference type="Gramene" id="OPUNC08G14120.1">
    <property type="protein sequence ID" value="OPUNC08G14120.1"/>
    <property type="gene ID" value="OPUNC08G14120"/>
</dbReference>
<reference evidence="1" key="2">
    <citation type="submission" date="2018-05" db="EMBL/GenBank/DDBJ databases">
        <title>OpunRS2 (Oryza punctata Reference Sequence Version 2).</title>
        <authorList>
            <person name="Zhang J."/>
            <person name="Kudrna D."/>
            <person name="Lee S."/>
            <person name="Talag J."/>
            <person name="Welchert J."/>
            <person name="Wing R.A."/>
        </authorList>
    </citation>
    <scope>NUCLEOTIDE SEQUENCE [LARGE SCALE GENOMIC DNA]</scope>
</reference>
<dbReference type="AlphaFoldDB" id="A0A0E0LVA7"/>
<evidence type="ECO:0000313" key="1">
    <source>
        <dbReference type="EnsemblPlants" id="OPUNC08G14120.1"/>
    </source>
</evidence>
<accession>A0A0E0LVA7</accession>
<sequence length="90" mass="10395">MHIVNLHNAAEAEGCILRLTLEQFIVNYYIDNEKSTILTLLGGDGKYLIEKREVQWFSMTTWRKDVKEDEDDGCSLASETITGDIDSYYR</sequence>
<dbReference type="EnsemblPlants" id="OPUNC08G14120.1">
    <property type="protein sequence ID" value="OPUNC08G14120.1"/>
    <property type="gene ID" value="OPUNC08G14120"/>
</dbReference>
<evidence type="ECO:0000313" key="2">
    <source>
        <dbReference type="Proteomes" id="UP000026962"/>
    </source>
</evidence>
<keyword evidence="2" id="KW-1185">Reference proteome</keyword>
<organism evidence="1">
    <name type="scientific">Oryza punctata</name>
    <name type="common">Red rice</name>
    <dbReference type="NCBI Taxonomy" id="4537"/>
    <lineage>
        <taxon>Eukaryota</taxon>
        <taxon>Viridiplantae</taxon>
        <taxon>Streptophyta</taxon>
        <taxon>Embryophyta</taxon>
        <taxon>Tracheophyta</taxon>
        <taxon>Spermatophyta</taxon>
        <taxon>Magnoliopsida</taxon>
        <taxon>Liliopsida</taxon>
        <taxon>Poales</taxon>
        <taxon>Poaceae</taxon>
        <taxon>BOP clade</taxon>
        <taxon>Oryzoideae</taxon>
        <taxon>Oryzeae</taxon>
        <taxon>Oryzinae</taxon>
        <taxon>Oryza</taxon>
    </lineage>
</organism>
<protein>
    <submittedName>
        <fullName evidence="1">Uncharacterized protein</fullName>
    </submittedName>
</protein>